<keyword evidence="7 11" id="KW-0067">ATP-binding</keyword>
<reference evidence="11 12" key="1">
    <citation type="submission" date="2021-06" db="EMBL/GenBank/DDBJ databases">
        <authorList>
            <person name="Sun Q."/>
            <person name="Li D."/>
        </authorList>
    </citation>
    <scope>NUCLEOTIDE SEQUENCE [LARGE SCALE GENOMIC DNA]</scope>
    <source>
        <strain evidence="11 12">MSJ-5</strain>
    </source>
</reference>
<dbReference type="EMBL" id="JAHLQK010000003">
    <property type="protein sequence ID" value="MBU5676583.1"/>
    <property type="molecule type" value="Genomic_DNA"/>
</dbReference>
<dbReference type="InterPro" id="IPR050388">
    <property type="entry name" value="ABC_Ni/Peptide_Import"/>
</dbReference>
<dbReference type="InterPro" id="IPR003593">
    <property type="entry name" value="AAA+_ATPase"/>
</dbReference>
<evidence type="ECO:0000256" key="2">
    <source>
        <dbReference type="ARBA" id="ARBA00005417"/>
    </source>
</evidence>
<evidence type="ECO:0000256" key="5">
    <source>
        <dbReference type="ARBA" id="ARBA00022519"/>
    </source>
</evidence>
<dbReference type="PROSITE" id="PS00211">
    <property type="entry name" value="ABC_TRANSPORTER_1"/>
    <property type="match status" value="1"/>
</dbReference>
<feature type="domain" description="ABC transporter" evidence="10">
    <location>
        <begin position="7"/>
        <end position="258"/>
    </location>
</feature>
<evidence type="ECO:0000256" key="1">
    <source>
        <dbReference type="ARBA" id="ARBA00004202"/>
    </source>
</evidence>
<evidence type="ECO:0000313" key="12">
    <source>
        <dbReference type="Proteomes" id="UP000779508"/>
    </source>
</evidence>
<gene>
    <name evidence="11" type="ORF">KQI88_09150</name>
</gene>
<protein>
    <submittedName>
        <fullName evidence="11">ABC transporter ATP-binding protein</fullName>
    </submittedName>
</protein>
<comment type="caution">
    <text evidence="11">The sequence shown here is derived from an EMBL/GenBank/DDBJ whole genome shotgun (WGS) entry which is preliminary data.</text>
</comment>
<dbReference type="PROSITE" id="PS50893">
    <property type="entry name" value="ABC_TRANSPORTER_2"/>
    <property type="match status" value="1"/>
</dbReference>
<evidence type="ECO:0000313" key="11">
    <source>
        <dbReference type="EMBL" id="MBU5676583.1"/>
    </source>
</evidence>
<name>A0ABS6G274_9FIRM</name>
<evidence type="ECO:0000256" key="9">
    <source>
        <dbReference type="ARBA" id="ARBA00023136"/>
    </source>
</evidence>
<evidence type="ECO:0000259" key="10">
    <source>
        <dbReference type="PROSITE" id="PS50893"/>
    </source>
</evidence>
<dbReference type="SMART" id="SM00382">
    <property type="entry name" value="AAA"/>
    <property type="match status" value="1"/>
</dbReference>
<dbReference type="PANTHER" id="PTHR43297">
    <property type="entry name" value="OLIGOPEPTIDE TRANSPORT ATP-BINDING PROTEIN APPD"/>
    <property type="match status" value="1"/>
</dbReference>
<evidence type="ECO:0000256" key="3">
    <source>
        <dbReference type="ARBA" id="ARBA00022448"/>
    </source>
</evidence>
<accession>A0ABS6G274</accession>
<organism evidence="11 12">
    <name type="scientific">Alkaliphilus flagellatus</name>
    <dbReference type="NCBI Taxonomy" id="2841507"/>
    <lineage>
        <taxon>Bacteria</taxon>
        <taxon>Bacillati</taxon>
        <taxon>Bacillota</taxon>
        <taxon>Clostridia</taxon>
        <taxon>Peptostreptococcales</taxon>
        <taxon>Natronincolaceae</taxon>
        <taxon>Alkaliphilus</taxon>
    </lineage>
</organism>
<keyword evidence="8" id="KW-1278">Translocase</keyword>
<evidence type="ECO:0000256" key="8">
    <source>
        <dbReference type="ARBA" id="ARBA00022967"/>
    </source>
</evidence>
<evidence type="ECO:0000256" key="4">
    <source>
        <dbReference type="ARBA" id="ARBA00022475"/>
    </source>
</evidence>
<dbReference type="CDD" id="cd03257">
    <property type="entry name" value="ABC_NikE_OppD_transporters"/>
    <property type="match status" value="1"/>
</dbReference>
<dbReference type="InterPro" id="IPR013563">
    <property type="entry name" value="Oligopep_ABC_C"/>
</dbReference>
<dbReference type="GO" id="GO:0005524">
    <property type="term" value="F:ATP binding"/>
    <property type="evidence" value="ECO:0007669"/>
    <property type="project" value="UniProtKB-KW"/>
</dbReference>
<keyword evidence="3" id="KW-0813">Transport</keyword>
<comment type="similarity">
    <text evidence="2">Belongs to the ABC transporter superfamily.</text>
</comment>
<dbReference type="Pfam" id="PF00005">
    <property type="entry name" value="ABC_tran"/>
    <property type="match status" value="1"/>
</dbReference>
<keyword evidence="12" id="KW-1185">Reference proteome</keyword>
<evidence type="ECO:0000256" key="6">
    <source>
        <dbReference type="ARBA" id="ARBA00022741"/>
    </source>
</evidence>
<dbReference type="InterPro" id="IPR003439">
    <property type="entry name" value="ABC_transporter-like_ATP-bd"/>
</dbReference>
<dbReference type="Proteomes" id="UP000779508">
    <property type="component" value="Unassembled WGS sequence"/>
</dbReference>
<proteinExistence type="inferred from homology"/>
<dbReference type="InterPro" id="IPR017871">
    <property type="entry name" value="ABC_transporter-like_CS"/>
</dbReference>
<keyword evidence="6" id="KW-0547">Nucleotide-binding</keyword>
<dbReference type="NCBIfam" id="TIGR01727">
    <property type="entry name" value="oligo_HPY"/>
    <property type="match status" value="1"/>
</dbReference>
<keyword evidence="9" id="KW-0472">Membrane</keyword>
<comment type="subcellular location">
    <subcellularLocation>
        <location evidence="1">Cell membrane</location>
        <topology evidence="1">Peripheral membrane protein</topology>
    </subcellularLocation>
</comment>
<dbReference type="RefSeq" id="WP_216416494.1">
    <property type="nucleotide sequence ID" value="NZ_JAHLQK010000003.1"/>
</dbReference>
<keyword evidence="5" id="KW-0997">Cell inner membrane</keyword>
<sequence length="330" mass="36397">MENNVLLEVKNLRTHFYTQDGIMPAVDGVSFKINRGETLCVVGESGCGKSVTAMSILKLVPTPPGKYVSGNILFGGEDILPKTDGEMRKIRGKDIAMIFQEPMTSLNPVYTIGDQIAEAIIIHQRKKRVDAIEIAINMLRKVGIPSPEKRIKEYPHQLSGGMRQRVMIAMALSCNPMVLIADEPTTALDVTVQAQILDLMRKMQKETGTAIMFITHDLGVVAEMADRVVVMYAGKIVEEGAVEEIFDSPMHPYTIGLLNSIPQLDNSGKKALHVIEGMVPSLDELPKGCAFNPRCKYAMDICKENRPELISLGDGSRKCACWLRVGRGKR</sequence>
<dbReference type="PANTHER" id="PTHR43297:SF14">
    <property type="entry name" value="ATPASE AAA-TYPE CORE DOMAIN-CONTAINING PROTEIN"/>
    <property type="match status" value="1"/>
</dbReference>
<evidence type="ECO:0000256" key="7">
    <source>
        <dbReference type="ARBA" id="ARBA00022840"/>
    </source>
</evidence>
<keyword evidence="4" id="KW-1003">Cell membrane</keyword>
<dbReference type="Pfam" id="PF08352">
    <property type="entry name" value="oligo_HPY"/>
    <property type="match status" value="1"/>
</dbReference>